<evidence type="ECO:0000256" key="1">
    <source>
        <dbReference type="ARBA" id="ARBA00022448"/>
    </source>
</evidence>
<evidence type="ECO:0000256" key="3">
    <source>
        <dbReference type="ARBA" id="ARBA00022840"/>
    </source>
</evidence>
<evidence type="ECO:0000313" key="7">
    <source>
        <dbReference type="Proteomes" id="UP000078486"/>
    </source>
</evidence>
<feature type="compositionally biased region" description="Low complexity" evidence="4">
    <location>
        <begin position="14"/>
        <end position="23"/>
    </location>
</feature>
<evidence type="ECO:0000256" key="2">
    <source>
        <dbReference type="ARBA" id="ARBA00022741"/>
    </source>
</evidence>
<feature type="domain" description="ABC transporter" evidence="5">
    <location>
        <begin position="28"/>
        <end position="260"/>
    </location>
</feature>
<dbReference type="PROSITE" id="PS00211">
    <property type="entry name" value="ABC_TRANSPORTER_1"/>
    <property type="match status" value="1"/>
</dbReference>
<keyword evidence="1" id="KW-0813">Transport</keyword>
<dbReference type="RefSeq" id="WP_084442563.1">
    <property type="nucleotide sequence ID" value="NZ_CP109796.1"/>
</dbReference>
<evidence type="ECO:0000313" key="6">
    <source>
        <dbReference type="EMBL" id="OAM87978.1"/>
    </source>
</evidence>
<dbReference type="SMART" id="SM00382">
    <property type="entry name" value="AAA"/>
    <property type="match status" value="1"/>
</dbReference>
<gene>
    <name evidence="6" type="ORF">AW736_21560</name>
</gene>
<evidence type="ECO:0000256" key="4">
    <source>
        <dbReference type="SAM" id="MobiDB-lite"/>
    </source>
</evidence>
<dbReference type="InterPro" id="IPR027417">
    <property type="entry name" value="P-loop_NTPase"/>
</dbReference>
<sequence>MQTDPQQQPEPAKDSASSAPAARPPVGVEIAGLSKSFGPQTVLTGITLSIRPGEIFTIMGPSGSGKSVLLRQIAGLDLPTAGTVRINGLDPARPATRDHLALALVFQAGALFNSLTVFDNLALYPLEHRLDNRAGIRARVMRALKILSLENAAQKYPSELSGGMKKRVAIARALVMEPQILLYDEPTSELDPVMAATITEIIATLRQEYQVTSIVVSHDRDLALTISDRVAILMRGELRALDAPGGLRALTDPEITDFLNPKIDLAQPRYQKMEAL</sequence>
<dbReference type="SUPFAM" id="SSF52540">
    <property type="entry name" value="P-loop containing nucleoside triphosphate hydrolases"/>
    <property type="match status" value="1"/>
</dbReference>
<comment type="caution">
    <text evidence="6">The sequence shown here is derived from an EMBL/GenBank/DDBJ whole genome shotgun (WGS) entry which is preliminary data.</text>
</comment>
<dbReference type="Pfam" id="PF00005">
    <property type="entry name" value="ABC_tran"/>
    <property type="match status" value="1"/>
</dbReference>
<dbReference type="OrthoDB" id="9772862at2"/>
<dbReference type="Proteomes" id="UP000078486">
    <property type="component" value="Unassembled WGS sequence"/>
</dbReference>
<dbReference type="InterPro" id="IPR003439">
    <property type="entry name" value="ABC_transporter-like_ATP-bd"/>
</dbReference>
<keyword evidence="3 6" id="KW-0067">ATP-binding</keyword>
<dbReference type="PANTHER" id="PTHR43023">
    <property type="entry name" value="PROTEIN TRIGALACTOSYLDIACYLGLYCEROL 3, CHLOROPLASTIC"/>
    <property type="match status" value="1"/>
</dbReference>
<evidence type="ECO:0000259" key="5">
    <source>
        <dbReference type="PROSITE" id="PS50893"/>
    </source>
</evidence>
<dbReference type="InterPro" id="IPR017871">
    <property type="entry name" value="ABC_transporter-like_CS"/>
</dbReference>
<organism evidence="6 7">
    <name type="scientific">Termitidicoccus mucosus</name>
    <dbReference type="NCBI Taxonomy" id="1184151"/>
    <lineage>
        <taxon>Bacteria</taxon>
        <taxon>Pseudomonadati</taxon>
        <taxon>Verrucomicrobiota</taxon>
        <taxon>Opitutia</taxon>
        <taxon>Opitutales</taxon>
        <taxon>Opitutaceae</taxon>
        <taxon>Termitidicoccus</taxon>
    </lineage>
</organism>
<feature type="region of interest" description="Disordered" evidence="4">
    <location>
        <begin position="1"/>
        <end position="23"/>
    </location>
</feature>
<dbReference type="PANTHER" id="PTHR43023:SF6">
    <property type="entry name" value="INTERMEMBRANE PHOSPHOLIPID TRANSPORT SYSTEM ATP-BINDING PROTEIN MLAF"/>
    <property type="match status" value="1"/>
</dbReference>
<reference evidence="6 7" key="1">
    <citation type="submission" date="2016-01" db="EMBL/GenBank/DDBJ databases">
        <title>High potential of lignocellulose degradation of a new Verrucomicrobia species.</title>
        <authorList>
            <person name="Wang Y."/>
            <person name="Shi Y."/>
            <person name="Qiu Z."/>
            <person name="Liu S."/>
            <person name="Yang H."/>
        </authorList>
    </citation>
    <scope>NUCLEOTIDE SEQUENCE [LARGE SCALE GENOMIC DNA]</scope>
    <source>
        <strain evidence="6 7">TSB47</strain>
    </source>
</reference>
<dbReference type="GO" id="GO:0005524">
    <property type="term" value="F:ATP binding"/>
    <property type="evidence" value="ECO:0007669"/>
    <property type="project" value="UniProtKB-KW"/>
</dbReference>
<dbReference type="STRING" id="1184151.AW736_21560"/>
<proteinExistence type="predicted"/>
<accession>A0A178IE15</accession>
<dbReference type="Gene3D" id="3.40.50.300">
    <property type="entry name" value="P-loop containing nucleotide triphosphate hydrolases"/>
    <property type="match status" value="1"/>
</dbReference>
<keyword evidence="2" id="KW-0547">Nucleotide-binding</keyword>
<protein>
    <submittedName>
        <fullName evidence="6">ABC transporter ATP-binding protein</fullName>
    </submittedName>
</protein>
<name>A0A178IE15_9BACT</name>
<dbReference type="AlphaFoldDB" id="A0A178IE15"/>
<dbReference type="EMBL" id="LRRQ01000152">
    <property type="protein sequence ID" value="OAM87978.1"/>
    <property type="molecule type" value="Genomic_DNA"/>
</dbReference>
<dbReference type="InterPro" id="IPR003593">
    <property type="entry name" value="AAA+_ATPase"/>
</dbReference>
<keyword evidence="7" id="KW-1185">Reference proteome</keyword>
<dbReference type="GO" id="GO:0016887">
    <property type="term" value="F:ATP hydrolysis activity"/>
    <property type="evidence" value="ECO:0007669"/>
    <property type="project" value="InterPro"/>
</dbReference>
<dbReference type="PROSITE" id="PS50893">
    <property type="entry name" value="ABC_TRANSPORTER_2"/>
    <property type="match status" value="1"/>
</dbReference>